<evidence type="ECO:0000313" key="11">
    <source>
        <dbReference type="Proteomes" id="UP001185069"/>
    </source>
</evidence>
<dbReference type="EMBL" id="JAVDQF010000001">
    <property type="protein sequence ID" value="MDR6270409.1"/>
    <property type="molecule type" value="Genomic_DNA"/>
</dbReference>
<evidence type="ECO:0000256" key="4">
    <source>
        <dbReference type="ARBA" id="ARBA00022692"/>
    </source>
</evidence>
<dbReference type="RefSeq" id="WP_309799476.1">
    <property type="nucleotide sequence ID" value="NZ_BAAAHY010000007.1"/>
</dbReference>
<dbReference type="SUPFAM" id="SSF161098">
    <property type="entry name" value="MetI-like"/>
    <property type="match status" value="1"/>
</dbReference>
<keyword evidence="5 7" id="KW-1133">Transmembrane helix</keyword>
<protein>
    <submittedName>
        <fullName evidence="10">Multiple sugar transport system permease protein</fullName>
    </submittedName>
</protein>
<keyword evidence="2 7" id="KW-0813">Transport</keyword>
<sequence length="306" mass="32791">MTALPAAESRSSLPTAKPAGKTPKRARSRGFNSSSPRELAIRYILLLLVLAISIGPFLWQLSTALKSPSEDIYGAASGLIPQNPTGQNFANVNDAIPVFKYIGNSVIVAFLVVAGNVIGCTMAGFALARLAFRCRNLVIGLILVTMVLPGEATIIAQFVTVKDLGLADTLLGVALPGMLGMINVLLMWNAFRGIPEEIDQAAIVDGANVWQRIRYIGFPAVKGTLAIVLIFAFIGAWDDFLWPLIVLTNPDNFTLTMGLQYLKGTFSNDPRLIAAGATIAFIPIAIVFILAQRWFFRGVGEGAVKG</sequence>
<feature type="transmembrane region" description="Helical" evidence="7">
    <location>
        <begin position="101"/>
        <end position="125"/>
    </location>
</feature>
<dbReference type="InterPro" id="IPR000515">
    <property type="entry name" value="MetI-like"/>
</dbReference>
<feature type="transmembrane region" description="Helical" evidence="7">
    <location>
        <begin position="215"/>
        <end position="237"/>
    </location>
</feature>
<name>A0ABU1JDA5_9MICC</name>
<dbReference type="CDD" id="cd06261">
    <property type="entry name" value="TM_PBP2"/>
    <property type="match status" value="1"/>
</dbReference>
<feature type="region of interest" description="Disordered" evidence="8">
    <location>
        <begin position="1"/>
        <end position="32"/>
    </location>
</feature>
<keyword evidence="6 7" id="KW-0472">Membrane</keyword>
<dbReference type="InterPro" id="IPR035906">
    <property type="entry name" value="MetI-like_sf"/>
</dbReference>
<evidence type="ECO:0000256" key="8">
    <source>
        <dbReference type="SAM" id="MobiDB-lite"/>
    </source>
</evidence>
<feature type="domain" description="ABC transmembrane type-1" evidence="9">
    <location>
        <begin position="102"/>
        <end position="291"/>
    </location>
</feature>
<reference evidence="10 11" key="1">
    <citation type="submission" date="2023-07" db="EMBL/GenBank/DDBJ databases">
        <title>Sequencing the genomes of 1000 actinobacteria strains.</title>
        <authorList>
            <person name="Klenk H.-P."/>
        </authorList>
    </citation>
    <scope>NUCLEOTIDE SEQUENCE [LARGE SCALE GENOMIC DNA]</scope>
    <source>
        <strain evidence="10 11">DSM 14555</strain>
    </source>
</reference>
<keyword evidence="11" id="KW-1185">Reference proteome</keyword>
<dbReference type="PANTHER" id="PTHR43744:SF3">
    <property type="entry name" value="LACTOSE TRANSPORT SYSTEM PERMEASE PROTEIN LACG"/>
    <property type="match status" value="1"/>
</dbReference>
<evidence type="ECO:0000259" key="9">
    <source>
        <dbReference type="PROSITE" id="PS50928"/>
    </source>
</evidence>
<dbReference type="Pfam" id="PF00528">
    <property type="entry name" value="BPD_transp_1"/>
    <property type="match status" value="1"/>
</dbReference>
<evidence type="ECO:0000256" key="7">
    <source>
        <dbReference type="RuleBase" id="RU363032"/>
    </source>
</evidence>
<accession>A0ABU1JDA5</accession>
<comment type="caution">
    <text evidence="10">The sequence shown here is derived from an EMBL/GenBank/DDBJ whole genome shotgun (WGS) entry which is preliminary data.</text>
</comment>
<keyword evidence="3" id="KW-1003">Cell membrane</keyword>
<dbReference type="Gene3D" id="1.10.3720.10">
    <property type="entry name" value="MetI-like"/>
    <property type="match status" value="1"/>
</dbReference>
<evidence type="ECO:0000256" key="2">
    <source>
        <dbReference type="ARBA" id="ARBA00022448"/>
    </source>
</evidence>
<evidence type="ECO:0000256" key="3">
    <source>
        <dbReference type="ARBA" id="ARBA00022475"/>
    </source>
</evidence>
<evidence type="ECO:0000256" key="5">
    <source>
        <dbReference type="ARBA" id="ARBA00022989"/>
    </source>
</evidence>
<keyword evidence="10" id="KW-0762">Sugar transport</keyword>
<proteinExistence type="inferred from homology"/>
<evidence type="ECO:0000256" key="1">
    <source>
        <dbReference type="ARBA" id="ARBA00004651"/>
    </source>
</evidence>
<organism evidence="10 11">
    <name type="scientific">Arthrobacter russicus</name>
    <dbReference type="NCBI Taxonomy" id="172040"/>
    <lineage>
        <taxon>Bacteria</taxon>
        <taxon>Bacillati</taxon>
        <taxon>Actinomycetota</taxon>
        <taxon>Actinomycetes</taxon>
        <taxon>Micrococcales</taxon>
        <taxon>Micrococcaceae</taxon>
        <taxon>Arthrobacter</taxon>
    </lineage>
</organism>
<feature type="transmembrane region" description="Helical" evidence="7">
    <location>
        <begin position="272"/>
        <end position="291"/>
    </location>
</feature>
<evidence type="ECO:0000313" key="10">
    <source>
        <dbReference type="EMBL" id="MDR6270409.1"/>
    </source>
</evidence>
<feature type="transmembrane region" description="Helical" evidence="7">
    <location>
        <begin position="39"/>
        <end position="59"/>
    </location>
</feature>
<dbReference type="PROSITE" id="PS50928">
    <property type="entry name" value="ABC_TM1"/>
    <property type="match status" value="1"/>
</dbReference>
<keyword evidence="4 7" id="KW-0812">Transmembrane</keyword>
<feature type="transmembrane region" description="Helical" evidence="7">
    <location>
        <begin position="137"/>
        <end position="158"/>
    </location>
</feature>
<comment type="subcellular location">
    <subcellularLocation>
        <location evidence="1 7">Cell membrane</location>
        <topology evidence="1 7">Multi-pass membrane protein</topology>
    </subcellularLocation>
</comment>
<gene>
    <name evidence="10" type="ORF">JOE69_002647</name>
</gene>
<evidence type="ECO:0000256" key="6">
    <source>
        <dbReference type="ARBA" id="ARBA00023136"/>
    </source>
</evidence>
<comment type="similarity">
    <text evidence="7">Belongs to the binding-protein-dependent transport system permease family.</text>
</comment>
<dbReference type="Proteomes" id="UP001185069">
    <property type="component" value="Unassembled WGS sequence"/>
</dbReference>
<feature type="transmembrane region" description="Helical" evidence="7">
    <location>
        <begin position="170"/>
        <end position="191"/>
    </location>
</feature>
<dbReference type="PANTHER" id="PTHR43744">
    <property type="entry name" value="ABC TRANSPORTER PERMEASE PROTEIN MG189-RELATED-RELATED"/>
    <property type="match status" value="1"/>
</dbReference>